<dbReference type="SUPFAM" id="SSF52021">
    <property type="entry name" value="Carbamoyl phosphate synthetase, small subunit N-terminal domain"/>
    <property type="match status" value="1"/>
</dbReference>
<evidence type="ECO:0000256" key="4">
    <source>
        <dbReference type="ARBA" id="ARBA00022598"/>
    </source>
</evidence>
<dbReference type="SUPFAM" id="SSF52317">
    <property type="entry name" value="Class I glutamine amidotransferase-like"/>
    <property type="match status" value="1"/>
</dbReference>
<evidence type="ECO:0000256" key="3">
    <source>
        <dbReference type="ARBA" id="ARBA00007800"/>
    </source>
</evidence>
<evidence type="ECO:0000256" key="6">
    <source>
        <dbReference type="ARBA" id="ARBA00022840"/>
    </source>
</evidence>
<feature type="active site" description="Nucleophile" evidence="11">
    <location>
        <position position="255"/>
    </location>
</feature>
<dbReference type="EMBL" id="BNGU01000014">
    <property type="protein sequence ID" value="GHM59462.1"/>
    <property type="molecule type" value="Genomic_DNA"/>
</dbReference>
<dbReference type="Gene3D" id="3.50.30.20">
    <property type="entry name" value="Carbamoyl-phosphate synthase small subunit, N-terminal domain"/>
    <property type="match status" value="1"/>
</dbReference>
<comment type="catalytic activity">
    <reaction evidence="10 11">
        <text>L-glutamine + H2O = L-glutamate + NH4(+)</text>
        <dbReference type="Rhea" id="RHEA:15889"/>
        <dbReference type="ChEBI" id="CHEBI:15377"/>
        <dbReference type="ChEBI" id="CHEBI:28938"/>
        <dbReference type="ChEBI" id="CHEBI:29985"/>
        <dbReference type="ChEBI" id="CHEBI:58359"/>
    </reaction>
</comment>
<feature type="binding site" evidence="11">
    <location>
        <position position="226"/>
    </location>
    <ligand>
        <name>L-glutamine</name>
        <dbReference type="ChEBI" id="CHEBI:58359"/>
    </ligand>
</feature>
<dbReference type="NCBIfam" id="NF009475">
    <property type="entry name" value="PRK12838.1"/>
    <property type="match status" value="1"/>
</dbReference>
<dbReference type="InterPro" id="IPR017926">
    <property type="entry name" value="GATASE"/>
</dbReference>
<evidence type="ECO:0000256" key="1">
    <source>
        <dbReference type="ARBA" id="ARBA00004812"/>
    </source>
</evidence>
<feature type="binding site" evidence="11">
    <location>
        <position position="299"/>
    </location>
    <ligand>
        <name>L-glutamine</name>
        <dbReference type="ChEBI" id="CHEBI:58359"/>
    </ligand>
</feature>
<keyword evidence="11" id="KW-0028">Amino-acid biosynthesis</keyword>
<dbReference type="PRINTS" id="PR00097">
    <property type="entry name" value="ANTSNTHASEII"/>
</dbReference>
<dbReference type="SMART" id="SM01097">
    <property type="entry name" value="CPSase_sm_chain"/>
    <property type="match status" value="1"/>
</dbReference>
<feature type="region of interest" description="CPSase" evidence="11">
    <location>
        <begin position="1"/>
        <end position="176"/>
    </location>
</feature>
<dbReference type="PRINTS" id="PR00099">
    <property type="entry name" value="CPSGATASE"/>
</dbReference>
<dbReference type="InterPro" id="IPR029062">
    <property type="entry name" value="Class_I_gatase-like"/>
</dbReference>
<evidence type="ECO:0000256" key="2">
    <source>
        <dbReference type="ARBA" id="ARBA00005077"/>
    </source>
</evidence>
<evidence type="ECO:0000256" key="9">
    <source>
        <dbReference type="ARBA" id="ARBA00048816"/>
    </source>
</evidence>
<dbReference type="GO" id="GO:0004088">
    <property type="term" value="F:carbamoyl-phosphate synthase (glutamine-hydrolyzing) activity"/>
    <property type="evidence" value="ECO:0007669"/>
    <property type="project" value="UniProtKB-UniRule"/>
</dbReference>
<dbReference type="PANTHER" id="PTHR43418:SF7">
    <property type="entry name" value="CARBAMOYL-PHOSPHATE SYNTHASE SMALL CHAIN"/>
    <property type="match status" value="1"/>
</dbReference>
<comment type="caution">
    <text evidence="13">The sequence shown here is derived from an EMBL/GenBank/DDBJ whole genome shotgun (WGS) entry which is preliminary data.</text>
</comment>
<dbReference type="GO" id="GO:0006526">
    <property type="term" value="P:L-arginine biosynthetic process"/>
    <property type="evidence" value="ECO:0007669"/>
    <property type="project" value="UniProtKB-UniRule"/>
</dbReference>
<dbReference type="PRINTS" id="PR00096">
    <property type="entry name" value="GATASE"/>
</dbReference>
<organism evidence="13 14">
    <name type="scientific">Candidatus Mesenet longicola</name>
    <dbReference type="NCBI Taxonomy" id="1892558"/>
    <lineage>
        <taxon>Bacteria</taxon>
        <taxon>Pseudomonadati</taxon>
        <taxon>Pseudomonadota</taxon>
        <taxon>Alphaproteobacteria</taxon>
        <taxon>Rickettsiales</taxon>
        <taxon>Anaplasmataceae</taxon>
        <taxon>Candidatus Mesenet</taxon>
    </lineage>
</organism>
<keyword evidence="8 11" id="KW-0665">Pyrimidine biosynthesis</keyword>
<evidence type="ECO:0000256" key="7">
    <source>
        <dbReference type="ARBA" id="ARBA00022962"/>
    </source>
</evidence>
<evidence type="ECO:0000313" key="14">
    <source>
        <dbReference type="Proteomes" id="UP000637906"/>
    </source>
</evidence>
<dbReference type="CDD" id="cd01744">
    <property type="entry name" value="GATase1_CPSase"/>
    <property type="match status" value="1"/>
</dbReference>
<evidence type="ECO:0000256" key="11">
    <source>
        <dbReference type="HAMAP-Rule" id="MF_01209"/>
    </source>
</evidence>
<dbReference type="InterPro" id="IPR036480">
    <property type="entry name" value="CarbP_synth_ssu_N_sf"/>
</dbReference>
<keyword evidence="14" id="KW-1185">Reference proteome</keyword>
<accession>A0A8J3MMS3</accession>
<dbReference type="EC" id="6.3.5.5" evidence="11"/>
<comment type="pathway">
    <text evidence="2 11">Amino-acid biosynthesis; L-arginine biosynthesis; carbamoyl phosphate from bicarbonate: step 1/1.</text>
</comment>
<dbReference type="Pfam" id="PF00988">
    <property type="entry name" value="CPSase_sm_chain"/>
    <property type="match status" value="1"/>
</dbReference>
<feature type="binding site" evidence="11">
    <location>
        <position position="300"/>
    </location>
    <ligand>
        <name>L-glutamine</name>
        <dbReference type="ChEBI" id="CHEBI:58359"/>
    </ligand>
</feature>
<reference evidence="13 14" key="1">
    <citation type="journal article" date="2021" name="Microb. Ecol.">
        <title>Candidatus Mesenet longicola: Novel Endosymbionts of Brontispa longissima that Induce Cytoplasmic Incompatibility.</title>
        <authorList>
            <person name="Takano S."/>
            <person name="Gotoh Y."/>
            <person name="Hayashi T."/>
        </authorList>
    </citation>
    <scope>NUCLEOTIDE SEQUENCE [LARGE SCALE GENOMIC DNA]</scope>
    <source>
        <strain evidence="13">L5</strain>
    </source>
</reference>
<comment type="catalytic activity">
    <reaction evidence="9 11">
        <text>hydrogencarbonate + L-glutamine + 2 ATP + H2O = carbamoyl phosphate + L-glutamate + 2 ADP + phosphate + 2 H(+)</text>
        <dbReference type="Rhea" id="RHEA:18633"/>
        <dbReference type="ChEBI" id="CHEBI:15377"/>
        <dbReference type="ChEBI" id="CHEBI:15378"/>
        <dbReference type="ChEBI" id="CHEBI:17544"/>
        <dbReference type="ChEBI" id="CHEBI:29985"/>
        <dbReference type="ChEBI" id="CHEBI:30616"/>
        <dbReference type="ChEBI" id="CHEBI:43474"/>
        <dbReference type="ChEBI" id="CHEBI:58228"/>
        <dbReference type="ChEBI" id="CHEBI:58359"/>
        <dbReference type="ChEBI" id="CHEBI:456216"/>
        <dbReference type="EC" id="6.3.5.5"/>
    </reaction>
</comment>
<dbReference type="FunFam" id="3.50.30.20:FF:000001">
    <property type="entry name" value="Carbamoyl-phosphate synthase small chain"/>
    <property type="match status" value="1"/>
</dbReference>
<dbReference type="GO" id="GO:0005524">
    <property type="term" value="F:ATP binding"/>
    <property type="evidence" value="ECO:0007669"/>
    <property type="project" value="UniProtKB-UniRule"/>
</dbReference>
<dbReference type="Proteomes" id="UP000637906">
    <property type="component" value="Unassembled WGS sequence"/>
</dbReference>
<dbReference type="GO" id="GO:0006207">
    <property type="term" value="P:'de novo' pyrimidine nucleobase biosynthetic process"/>
    <property type="evidence" value="ECO:0007669"/>
    <property type="project" value="InterPro"/>
</dbReference>
<evidence type="ECO:0000256" key="10">
    <source>
        <dbReference type="ARBA" id="ARBA00049285"/>
    </source>
</evidence>
<evidence type="ECO:0000259" key="12">
    <source>
        <dbReference type="SMART" id="SM01097"/>
    </source>
</evidence>
<dbReference type="InterPro" id="IPR035686">
    <property type="entry name" value="CPSase_GATase1"/>
</dbReference>
<feature type="domain" description="Carbamoyl-phosphate synthase small subunit N-terminal" evidence="12">
    <location>
        <begin position="8"/>
        <end position="137"/>
    </location>
</feature>
<dbReference type="UniPathway" id="UPA00070">
    <property type="reaction ID" value="UER00115"/>
</dbReference>
<feature type="active site" evidence="11">
    <location>
        <position position="341"/>
    </location>
</feature>
<dbReference type="InterPro" id="IPR050472">
    <property type="entry name" value="Anth_synth/Amidotransfase"/>
</dbReference>
<feature type="binding site" evidence="11">
    <location>
        <position position="297"/>
    </location>
    <ligand>
        <name>L-glutamine</name>
        <dbReference type="ChEBI" id="CHEBI:58359"/>
    </ligand>
</feature>
<keyword evidence="6 11" id="KW-0067">ATP-binding</keyword>
<proteinExistence type="inferred from homology"/>
<comment type="function">
    <text evidence="11">Small subunit of the glutamine-dependent carbamoyl phosphate synthetase (CPSase). CPSase catalyzes the formation of carbamoyl phosphate from the ammonia moiety of glutamine, carbonate, and phosphate donated by ATP, constituting the first step of 2 biosynthetic pathways, one leading to arginine and/or urea and the other to pyrimidine nucleotides. The small subunit (glutamine amidotransferase) binds and cleaves glutamine to supply the large subunit with the substrate ammonia.</text>
</comment>
<dbReference type="UniPathway" id="UPA00068">
    <property type="reaction ID" value="UER00171"/>
</dbReference>
<feature type="binding site" evidence="11">
    <location>
        <position position="256"/>
    </location>
    <ligand>
        <name>L-glutamine</name>
        <dbReference type="ChEBI" id="CHEBI:58359"/>
    </ligand>
</feature>
<keyword evidence="11" id="KW-0055">Arginine biosynthesis</keyword>
<dbReference type="HAMAP" id="MF_01209">
    <property type="entry name" value="CPSase_S_chain"/>
    <property type="match status" value="1"/>
</dbReference>
<feature type="binding site" evidence="11">
    <location>
        <position position="259"/>
    </location>
    <ligand>
        <name>L-glutamine</name>
        <dbReference type="ChEBI" id="CHEBI:58359"/>
    </ligand>
</feature>
<keyword evidence="5 11" id="KW-0547">Nucleotide-binding</keyword>
<dbReference type="AlphaFoldDB" id="A0A8J3MMS3"/>
<dbReference type="PROSITE" id="PS51273">
    <property type="entry name" value="GATASE_TYPE_1"/>
    <property type="match status" value="1"/>
</dbReference>
<dbReference type="GO" id="GO:0044205">
    <property type="term" value="P:'de novo' UMP biosynthetic process"/>
    <property type="evidence" value="ECO:0007669"/>
    <property type="project" value="UniProtKB-UniRule"/>
</dbReference>
<dbReference type="PANTHER" id="PTHR43418">
    <property type="entry name" value="MULTIFUNCTIONAL TRYPTOPHAN BIOSYNTHESIS PROTEIN-RELATED"/>
    <property type="match status" value="1"/>
</dbReference>
<dbReference type="GO" id="GO:0006541">
    <property type="term" value="P:glutamine metabolic process"/>
    <property type="evidence" value="ECO:0007669"/>
    <property type="project" value="InterPro"/>
</dbReference>
<dbReference type="Pfam" id="PF00117">
    <property type="entry name" value="GATase"/>
    <property type="match status" value="1"/>
</dbReference>
<comment type="pathway">
    <text evidence="1 11">Pyrimidine metabolism; UMP biosynthesis via de novo pathway; (S)-dihydroorotate from bicarbonate: step 1/3.</text>
</comment>
<feature type="binding site" evidence="11">
    <location>
        <position position="52"/>
    </location>
    <ligand>
        <name>L-glutamine</name>
        <dbReference type="ChEBI" id="CHEBI:58359"/>
    </ligand>
</feature>
<comment type="similarity">
    <text evidence="3 11">Belongs to the CarA family.</text>
</comment>
<keyword evidence="7 11" id="KW-0315">Glutamine amidotransferase</keyword>
<evidence type="ECO:0000256" key="5">
    <source>
        <dbReference type="ARBA" id="ARBA00022741"/>
    </source>
</evidence>
<comment type="subunit">
    <text evidence="11">Composed of two chains; the small (or glutamine) chain promotes the hydrolysis of glutamine to ammonia, which is used by the large (or ammonia) chain to synthesize carbamoyl phosphate. Tetramer of heterodimers (alpha,beta)4.</text>
</comment>
<dbReference type="Gene3D" id="3.40.50.880">
    <property type="match status" value="1"/>
</dbReference>
<feature type="active site" evidence="11">
    <location>
        <position position="339"/>
    </location>
</feature>
<dbReference type="NCBIfam" id="TIGR01368">
    <property type="entry name" value="CPSaseIIsmall"/>
    <property type="match status" value="1"/>
</dbReference>
<protein>
    <recommendedName>
        <fullName evidence="11">Carbamoyl phosphate synthase small chain</fullName>
        <ecNumber evidence="11">6.3.5.5</ecNumber>
    </recommendedName>
    <alternativeName>
        <fullName evidence="11">Carbamoyl phosphate synthetase glutamine chain</fullName>
    </alternativeName>
</protein>
<evidence type="ECO:0000256" key="8">
    <source>
        <dbReference type="ARBA" id="ARBA00022975"/>
    </source>
</evidence>
<dbReference type="InterPro" id="IPR002474">
    <property type="entry name" value="CarbamoylP_synth_ssu_N"/>
</dbReference>
<name>A0A8J3MMS3_9RICK</name>
<gene>
    <name evidence="11 13" type="primary">carA</name>
    <name evidence="13" type="ORF">sL5_04550</name>
</gene>
<feature type="binding site" evidence="11">
    <location>
        <position position="228"/>
    </location>
    <ligand>
        <name>L-glutamine</name>
        <dbReference type="ChEBI" id="CHEBI:58359"/>
    </ligand>
</feature>
<sequence>MHKDLKECDAVLVLQDGKSFWGKSIGKKGKAVGEVCFTTSMTGYQHTITDPSFAEQIITFTFPHIGNVGINDKDYERQKIFASGIVVRGISQAYHSSCKMDLDDWLKQNEIVGISGIDTRALTNHLRRYGHQSGVICPPDDLQNIKFLPSEGLDLASKVNKHNDYIVKERDGNLDYNVIVVDFGVKSSIISCLVNLGCKVTVVAAKENFAKEVLGLKPDGIVLSNGPGDPLATAKYAAREIDILIKSNLPIFGICLGHQLLAITLGARTTKMNLGHRGNNHPVYEVNNAKVEITTQNHGFVVDPKTLPSNVEVTHISLFDKSIEGIKLKGYPVFSVQYHPEGSPGPYDSHYLFKRFVDNMKKLRNFH</sequence>
<evidence type="ECO:0000313" key="13">
    <source>
        <dbReference type="EMBL" id="GHM59462.1"/>
    </source>
</evidence>
<dbReference type="InterPro" id="IPR006274">
    <property type="entry name" value="CarbamoylP_synth_ssu"/>
</dbReference>
<keyword evidence="4 11" id="KW-0436">Ligase</keyword>